<dbReference type="SUPFAM" id="SSF51735">
    <property type="entry name" value="NAD(P)-binding Rossmann-fold domains"/>
    <property type="match status" value="1"/>
</dbReference>
<feature type="transmembrane region" description="Helical" evidence="2">
    <location>
        <begin position="6"/>
        <end position="24"/>
    </location>
</feature>
<sequence>MTAGPVIGVLGATGAVGSALLGMLSGHAVRPGTRADFADLRHWATGCAVVVNCTGVPVAGRIHSAGADYVDPAARPGDLAARPGDPAARPGDPVARPGDLAARPSDPATRPGDPVARLVGPVSRPGGPADPGRDERIAVYDAGAMPGAAGLLPRYLAADRGVRPARLSVTAGGLYRFTPAAAREFLATTDGWRDQAARVDRALGLTGSEWSTRFDGDCVRRLLRGGAPTVEQLLAAAAADTGGRTEYLVIAAELTDVDGTVHRARLRAGPDLTATIAATTALAVLHGEIPPGSHSADDVLDPLRVIPPLLGEEGIL</sequence>
<feature type="region of interest" description="Disordered" evidence="1">
    <location>
        <begin position="74"/>
        <end position="134"/>
    </location>
</feature>
<accession>A0A379JME1</accession>
<keyword evidence="2" id="KW-0812">Transmembrane</keyword>
<dbReference type="STRING" id="1406858.GCA_000710895_04173"/>
<evidence type="ECO:0000313" key="4">
    <source>
        <dbReference type="Proteomes" id="UP000255467"/>
    </source>
</evidence>
<keyword evidence="4" id="KW-1185">Reference proteome</keyword>
<keyword evidence="2" id="KW-1133">Transmembrane helix</keyword>
<dbReference type="InterPro" id="IPR036291">
    <property type="entry name" value="NAD(P)-bd_dom_sf"/>
</dbReference>
<proteinExistence type="predicted"/>
<evidence type="ECO:0000256" key="2">
    <source>
        <dbReference type="SAM" id="Phobius"/>
    </source>
</evidence>
<protein>
    <recommendedName>
        <fullName evidence="5">Saccharopine dehydrogenase</fullName>
    </recommendedName>
</protein>
<evidence type="ECO:0000313" key="3">
    <source>
        <dbReference type="EMBL" id="SUD49391.1"/>
    </source>
</evidence>
<dbReference type="RefSeq" id="WP_039818859.1">
    <property type="nucleotide sequence ID" value="NZ_UGRY01000007.1"/>
</dbReference>
<dbReference type="AlphaFoldDB" id="A0A379JME1"/>
<reference evidence="3 4" key="1">
    <citation type="submission" date="2018-06" db="EMBL/GenBank/DDBJ databases">
        <authorList>
            <consortium name="Pathogen Informatics"/>
            <person name="Doyle S."/>
        </authorList>
    </citation>
    <scope>NUCLEOTIDE SEQUENCE [LARGE SCALE GENOMIC DNA]</scope>
    <source>
        <strain evidence="3 4">NCTC1934</strain>
    </source>
</reference>
<organism evidence="3 4">
    <name type="scientific">Nocardia otitidiscaviarum</name>
    <dbReference type="NCBI Taxonomy" id="1823"/>
    <lineage>
        <taxon>Bacteria</taxon>
        <taxon>Bacillati</taxon>
        <taxon>Actinomycetota</taxon>
        <taxon>Actinomycetes</taxon>
        <taxon>Mycobacteriales</taxon>
        <taxon>Nocardiaceae</taxon>
        <taxon>Nocardia</taxon>
    </lineage>
</organism>
<keyword evidence="2" id="KW-0472">Membrane</keyword>
<feature type="compositionally biased region" description="Low complexity" evidence="1">
    <location>
        <begin position="76"/>
        <end position="98"/>
    </location>
</feature>
<evidence type="ECO:0008006" key="5">
    <source>
        <dbReference type="Google" id="ProtNLM"/>
    </source>
</evidence>
<dbReference type="EMBL" id="UGRY01000007">
    <property type="protein sequence ID" value="SUD49391.1"/>
    <property type="molecule type" value="Genomic_DNA"/>
</dbReference>
<evidence type="ECO:0000256" key="1">
    <source>
        <dbReference type="SAM" id="MobiDB-lite"/>
    </source>
</evidence>
<dbReference type="Proteomes" id="UP000255467">
    <property type="component" value="Unassembled WGS sequence"/>
</dbReference>
<name>A0A379JME1_9NOCA</name>
<gene>
    <name evidence="3" type="ORF">NCTC1934_06744</name>
</gene>